<dbReference type="InterPro" id="IPR011051">
    <property type="entry name" value="RmlC_Cupin_sf"/>
</dbReference>
<comment type="caution">
    <text evidence="2">The sequence shown here is derived from an EMBL/GenBank/DDBJ whole genome shotgun (WGS) entry which is preliminary data.</text>
</comment>
<evidence type="ECO:0000259" key="1">
    <source>
        <dbReference type="Pfam" id="PF06172"/>
    </source>
</evidence>
<gene>
    <name evidence="2" type="ORF">ARC20_05195</name>
</gene>
<evidence type="ECO:0000313" key="2">
    <source>
        <dbReference type="EMBL" id="KRG46394.1"/>
    </source>
</evidence>
<dbReference type="AlphaFoldDB" id="A0A0R0AWF0"/>
<dbReference type="PANTHER" id="PTHR33387">
    <property type="entry name" value="RMLC-LIKE JELLY ROLL FOLD PROTEIN"/>
    <property type="match status" value="1"/>
</dbReference>
<dbReference type="InterPro" id="IPR009327">
    <property type="entry name" value="Cupin_DUF985"/>
</dbReference>
<sequence length="151" mass="17064">MDAAALALVTRLGLEPHPEGGHFRRCYESALRHEGRPALTAIHYLLTRGERSRWHRVDADECWHWQQGGVLELRMLDPHTRSLHVCRLGAAEAGEPPMQVVPAGWWQAARPLEAYTLVACTVSPGFVWEHFALMAGDDPLADWLRTQAQWP</sequence>
<dbReference type="Pfam" id="PF06172">
    <property type="entry name" value="Cupin_5"/>
    <property type="match status" value="1"/>
</dbReference>
<dbReference type="RefSeq" id="WP_057644761.1">
    <property type="nucleotide sequence ID" value="NZ_LLXU01000055.1"/>
</dbReference>
<dbReference type="OrthoDB" id="9798288at2"/>
<dbReference type="SUPFAM" id="SSF51182">
    <property type="entry name" value="RmlC-like cupins"/>
    <property type="match status" value="1"/>
</dbReference>
<dbReference type="EMBL" id="LLXU01000055">
    <property type="protein sequence ID" value="KRG46394.1"/>
    <property type="molecule type" value="Genomic_DNA"/>
</dbReference>
<organism evidence="2 3">
    <name type="scientific">Stenotrophomonas panacihumi</name>
    <dbReference type="NCBI Taxonomy" id="676599"/>
    <lineage>
        <taxon>Bacteria</taxon>
        <taxon>Pseudomonadati</taxon>
        <taxon>Pseudomonadota</taxon>
        <taxon>Gammaproteobacteria</taxon>
        <taxon>Lysobacterales</taxon>
        <taxon>Lysobacteraceae</taxon>
        <taxon>Stenotrophomonas</taxon>
    </lineage>
</organism>
<dbReference type="Gene3D" id="2.60.120.10">
    <property type="entry name" value="Jelly Rolls"/>
    <property type="match status" value="1"/>
</dbReference>
<dbReference type="PANTHER" id="PTHR33387:SF3">
    <property type="entry name" value="DUF985 DOMAIN-CONTAINING PROTEIN"/>
    <property type="match status" value="1"/>
</dbReference>
<keyword evidence="3" id="KW-1185">Reference proteome</keyword>
<dbReference type="InterPro" id="IPR039935">
    <property type="entry name" value="YML079W-like"/>
</dbReference>
<protein>
    <recommendedName>
        <fullName evidence="1">DUF985 domain-containing protein</fullName>
    </recommendedName>
</protein>
<feature type="domain" description="DUF985" evidence="1">
    <location>
        <begin position="8"/>
        <end position="134"/>
    </location>
</feature>
<dbReference type="STRING" id="676599.ARC20_05195"/>
<name>A0A0R0AWF0_9GAMM</name>
<dbReference type="CDD" id="cd06121">
    <property type="entry name" value="cupin_YML079wp"/>
    <property type="match status" value="1"/>
</dbReference>
<proteinExistence type="predicted"/>
<accession>A0A0R0AWF0</accession>
<evidence type="ECO:0000313" key="3">
    <source>
        <dbReference type="Proteomes" id="UP000051802"/>
    </source>
</evidence>
<dbReference type="InterPro" id="IPR014710">
    <property type="entry name" value="RmlC-like_jellyroll"/>
</dbReference>
<dbReference type="Proteomes" id="UP000051802">
    <property type="component" value="Unassembled WGS sequence"/>
</dbReference>
<reference evidence="2 3" key="1">
    <citation type="submission" date="2015-10" db="EMBL/GenBank/DDBJ databases">
        <title>Genome sequencing and analysis of members of genus Stenotrophomonas.</title>
        <authorList>
            <person name="Patil P.P."/>
            <person name="Midha S."/>
            <person name="Patil P.B."/>
        </authorList>
    </citation>
    <scope>NUCLEOTIDE SEQUENCE [LARGE SCALE GENOMIC DNA]</scope>
    <source>
        <strain evidence="2 3">JCM 16536</strain>
    </source>
</reference>